<dbReference type="AlphaFoldDB" id="A0A7D5SDJ3"/>
<protein>
    <recommendedName>
        <fullName evidence="4">Sel1 repeat family protein</fullName>
    </recommendedName>
</protein>
<sequence length="302" mass="32892">MRLTALLSMLLAVVACAPALTFNLGTRDEIIDTLQSGSIRLECTLPCAWTWGNERARLRTLDASGNWESLAIEVAQIGYQKDLAYYYLGRAAEGLGHRDAARRYYYESYALATGSQSGPKCRSVADDCNGVDLLAILPMKLNPPGAANSSALKPGVPTTVVTTTKNENMAISKYISRKASATGSTEYEEARTVVTGARDDEGAFGLAVTYTLERGNSSDFYLAAFVSRKGKLELLGDAQVGNRCSRFVTLRKIEGSTISLDFEEHSQQDACCCPSRKGTTQFILSGNGEKKALREVRKTYFK</sequence>
<feature type="chain" id="PRO_5028080603" description="Sel1 repeat family protein" evidence="1">
    <location>
        <begin position="18"/>
        <end position="302"/>
    </location>
</feature>
<dbReference type="EMBL" id="CP058708">
    <property type="protein sequence ID" value="QLH49879.1"/>
    <property type="molecule type" value="Genomic_DNA"/>
</dbReference>
<evidence type="ECO:0008006" key="4">
    <source>
        <dbReference type="Google" id="ProtNLM"/>
    </source>
</evidence>
<organism evidence="2 3">
    <name type="scientific">Candidatus Accumulibacter cognatus</name>
    <dbReference type="NCBI Taxonomy" id="2954383"/>
    <lineage>
        <taxon>Bacteria</taxon>
        <taxon>Pseudomonadati</taxon>
        <taxon>Pseudomonadota</taxon>
        <taxon>Betaproteobacteria</taxon>
        <taxon>Candidatus Accumulibacter</taxon>
    </lineage>
</organism>
<name>A0A7D5SDJ3_9PROT</name>
<dbReference type="Proteomes" id="UP000509684">
    <property type="component" value="Chromosome"/>
</dbReference>
<keyword evidence="1" id="KW-0732">Signal</keyword>
<evidence type="ECO:0000313" key="3">
    <source>
        <dbReference type="Proteomes" id="UP000509684"/>
    </source>
</evidence>
<dbReference type="KEGG" id="acog:HWD57_08885"/>
<feature type="signal peptide" evidence="1">
    <location>
        <begin position="1"/>
        <end position="17"/>
    </location>
</feature>
<gene>
    <name evidence="2" type="ORF">HWD57_08885</name>
</gene>
<accession>A0A7D5SDJ3</accession>
<evidence type="ECO:0000313" key="2">
    <source>
        <dbReference type="EMBL" id="QLH49879.1"/>
    </source>
</evidence>
<reference evidence="2 3" key="1">
    <citation type="journal article" date="2019" name="Microbiome">
        <title>Annotated bacterial chromosomes from frame-shift-corrected long-read metagenomic data.</title>
        <authorList>
            <person name="Arumugam K."/>
            <person name="Bagci C."/>
            <person name="Bessarab I."/>
            <person name="Beier S."/>
            <person name="Buchfink B."/>
            <person name="Gorska A."/>
            <person name="Qiu G."/>
            <person name="Huson D.H."/>
            <person name="Williams R.B.H."/>
        </authorList>
    </citation>
    <scope>NUCLEOTIDE SEQUENCE [LARGE SCALE GENOMIC DNA]</scope>
    <source>
        <strain evidence="2">SSA1</strain>
    </source>
</reference>
<evidence type="ECO:0000256" key="1">
    <source>
        <dbReference type="SAM" id="SignalP"/>
    </source>
</evidence>
<proteinExistence type="predicted"/>
<dbReference type="PROSITE" id="PS51257">
    <property type="entry name" value="PROKAR_LIPOPROTEIN"/>
    <property type="match status" value="1"/>
</dbReference>